<organism evidence="11 12">
    <name type="scientific">Cinnamomum micranthum f. kanehirae</name>
    <dbReference type="NCBI Taxonomy" id="337451"/>
    <lineage>
        <taxon>Eukaryota</taxon>
        <taxon>Viridiplantae</taxon>
        <taxon>Streptophyta</taxon>
        <taxon>Embryophyta</taxon>
        <taxon>Tracheophyta</taxon>
        <taxon>Spermatophyta</taxon>
        <taxon>Magnoliopsida</taxon>
        <taxon>Magnoliidae</taxon>
        <taxon>Laurales</taxon>
        <taxon>Lauraceae</taxon>
        <taxon>Cinnamomum</taxon>
    </lineage>
</organism>
<dbReference type="GO" id="GO:0005886">
    <property type="term" value="C:plasma membrane"/>
    <property type="evidence" value="ECO:0007669"/>
    <property type="project" value="UniProtKB-SubCell"/>
</dbReference>
<sequence>MPEGPKSLQEAAIQMPEMKVAADSATMSGPLVAFSGVRDRKLRPKADVAHVTLRLLCLVSTVVSLSLMVSAEQSATISVVGFDIPVYSKWSYSDSFEFLVGMSSAVAAHSLLQLVLSMAKLLKKAPVIPSRRHAWIIFAGDQAFAYAMMSAGSASAGVTNLNRTGIRHSALPDFCKPLHRFCDRATVSIAFSFLSSFMLACSAILDVLWLSMY</sequence>
<dbReference type="AlphaFoldDB" id="A0A3S3PU19"/>
<comment type="subcellular location">
    <subcellularLocation>
        <location evidence="1 9">Cell membrane</location>
        <topology evidence="1 9">Multi-pass membrane protein</topology>
    </subcellularLocation>
</comment>
<keyword evidence="7 9" id="KW-0472">Membrane</keyword>
<evidence type="ECO:0000256" key="5">
    <source>
        <dbReference type="ARBA" id="ARBA00022692"/>
    </source>
</evidence>
<evidence type="ECO:0000256" key="2">
    <source>
        <dbReference type="ARBA" id="ARBA00007651"/>
    </source>
</evidence>
<dbReference type="EMBL" id="QPKB01000001">
    <property type="protein sequence ID" value="RWR73493.1"/>
    <property type="molecule type" value="Genomic_DNA"/>
</dbReference>
<dbReference type="NCBIfam" id="TIGR01569">
    <property type="entry name" value="A_tha_TIGR01569"/>
    <property type="match status" value="1"/>
</dbReference>
<evidence type="ECO:0000313" key="11">
    <source>
        <dbReference type="EMBL" id="RWR73493.1"/>
    </source>
</evidence>
<dbReference type="InterPro" id="IPR006459">
    <property type="entry name" value="CASP/CASPL"/>
</dbReference>
<evidence type="ECO:0000256" key="4">
    <source>
        <dbReference type="ARBA" id="ARBA00022475"/>
    </source>
</evidence>
<dbReference type="Proteomes" id="UP000283530">
    <property type="component" value="Unassembled WGS sequence"/>
</dbReference>
<keyword evidence="5 9" id="KW-0812">Transmembrane</keyword>
<dbReference type="PANTHER" id="PTHR33573:SF48">
    <property type="entry name" value="CASP-LIKE PROTEIN 3A1"/>
    <property type="match status" value="1"/>
</dbReference>
<comment type="subunit">
    <text evidence="3 9">Homodimer and heterodimers.</text>
</comment>
<evidence type="ECO:0000256" key="3">
    <source>
        <dbReference type="ARBA" id="ARBA00011489"/>
    </source>
</evidence>
<name>A0A3S3PU19_9MAGN</name>
<proteinExistence type="inferred from homology"/>
<evidence type="ECO:0000256" key="7">
    <source>
        <dbReference type="ARBA" id="ARBA00023136"/>
    </source>
</evidence>
<reference evidence="11 12" key="1">
    <citation type="journal article" date="2019" name="Nat. Plants">
        <title>Stout camphor tree genome fills gaps in understanding of flowering plant genome evolution.</title>
        <authorList>
            <person name="Chaw S.M."/>
            <person name="Liu Y.C."/>
            <person name="Wu Y.W."/>
            <person name="Wang H.Y."/>
            <person name="Lin C.I."/>
            <person name="Wu C.S."/>
            <person name="Ke H.M."/>
            <person name="Chang L.Y."/>
            <person name="Hsu C.Y."/>
            <person name="Yang H.T."/>
            <person name="Sudianto E."/>
            <person name="Hsu M.H."/>
            <person name="Wu K.P."/>
            <person name="Wang L.N."/>
            <person name="Leebens-Mack J.H."/>
            <person name="Tsai I.J."/>
        </authorList>
    </citation>
    <scope>NUCLEOTIDE SEQUENCE [LARGE SCALE GENOMIC DNA]</scope>
    <source>
        <strain evidence="12">cv. Chaw 1501</strain>
        <tissue evidence="11">Young leaves</tissue>
    </source>
</reference>
<keyword evidence="8" id="KW-0325">Glycoprotein</keyword>
<gene>
    <name evidence="11" type="ORF">CKAN_00177700</name>
</gene>
<keyword evidence="6 9" id="KW-1133">Transmembrane helix</keyword>
<keyword evidence="4 9" id="KW-1003">Cell membrane</keyword>
<comment type="caution">
    <text evidence="11">The sequence shown here is derived from an EMBL/GenBank/DDBJ whole genome shotgun (WGS) entry which is preliminary data.</text>
</comment>
<evidence type="ECO:0000256" key="9">
    <source>
        <dbReference type="RuleBase" id="RU361233"/>
    </source>
</evidence>
<feature type="domain" description="Casparian strip membrane protein" evidence="10">
    <location>
        <begin position="45"/>
        <end position="197"/>
    </location>
</feature>
<keyword evidence="12" id="KW-1185">Reference proteome</keyword>
<comment type="caution">
    <text evidence="9">Lacks conserved residue(s) required for the propagation of feature annotation.</text>
</comment>
<dbReference type="Pfam" id="PF04535">
    <property type="entry name" value="CASP_dom"/>
    <property type="match status" value="1"/>
</dbReference>
<evidence type="ECO:0000256" key="6">
    <source>
        <dbReference type="ARBA" id="ARBA00022989"/>
    </source>
</evidence>
<evidence type="ECO:0000313" key="12">
    <source>
        <dbReference type="Proteomes" id="UP000283530"/>
    </source>
</evidence>
<dbReference type="InterPro" id="IPR006702">
    <property type="entry name" value="CASP_dom"/>
</dbReference>
<evidence type="ECO:0000256" key="8">
    <source>
        <dbReference type="ARBA" id="ARBA00023180"/>
    </source>
</evidence>
<evidence type="ECO:0000259" key="10">
    <source>
        <dbReference type="Pfam" id="PF04535"/>
    </source>
</evidence>
<evidence type="ECO:0000256" key="1">
    <source>
        <dbReference type="ARBA" id="ARBA00004651"/>
    </source>
</evidence>
<accession>A0A3S3PU19</accession>
<comment type="similarity">
    <text evidence="2 9">Belongs to the Casparian strip membrane proteins (CASP) family.</text>
</comment>
<dbReference type="OrthoDB" id="1918787at2759"/>
<protein>
    <recommendedName>
        <fullName evidence="9">CASP-like protein</fullName>
    </recommendedName>
</protein>
<feature type="transmembrane region" description="Helical" evidence="9">
    <location>
        <begin position="186"/>
        <end position="210"/>
    </location>
</feature>
<dbReference type="PANTHER" id="PTHR33573">
    <property type="entry name" value="CASP-LIKE PROTEIN 4A4"/>
    <property type="match status" value="1"/>
</dbReference>